<feature type="domain" description="Mechanosensitive ion channel MscS C-terminal" evidence="12">
    <location>
        <begin position="749"/>
        <end position="831"/>
    </location>
</feature>
<comment type="similarity">
    <text evidence="2">Belongs to the MscS (TC 1.A.23) family.</text>
</comment>
<dbReference type="Gene3D" id="1.10.287.1260">
    <property type="match status" value="1"/>
</dbReference>
<dbReference type="InterPro" id="IPR025692">
    <property type="entry name" value="MscS_IM_dom1"/>
</dbReference>
<feature type="region of interest" description="Disordered" evidence="8">
    <location>
        <begin position="1"/>
        <end position="35"/>
    </location>
</feature>
<dbReference type="Pfam" id="PF12794">
    <property type="entry name" value="MscS_TM"/>
    <property type="match status" value="1"/>
</dbReference>
<keyword evidence="3" id="KW-1003">Cell membrane</keyword>
<dbReference type="PANTHER" id="PTHR30347:SF1">
    <property type="entry name" value="MECHANOSENSITIVE CHANNEL MSCK"/>
    <property type="match status" value="1"/>
</dbReference>
<organism evidence="14 15">
    <name type="scientific">Spectribacter acetivorans</name>
    <dbReference type="NCBI Taxonomy" id="3075603"/>
    <lineage>
        <taxon>Bacteria</taxon>
        <taxon>Pseudomonadati</taxon>
        <taxon>Pseudomonadota</taxon>
        <taxon>Gammaproteobacteria</taxon>
        <taxon>Salinisphaerales</taxon>
        <taxon>Salinisphaeraceae</taxon>
        <taxon>Spectribacter</taxon>
    </lineage>
</organism>
<dbReference type="Pfam" id="PF00924">
    <property type="entry name" value="MS_channel_2nd"/>
    <property type="match status" value="1"/>
</dbReference>
<feature type="transmembrane region" description="Helical" evidence="9">
    <location>
        <begin position="355"/>
        <end position="375"/>
    </location>
</feature>
<evidence type="ECO:0000256" key="2">
    <source>
        <dbReference type="ARBA" id="ARBA00008017"/>
    </source>
</evidence>
<dbReference type="InterPro" id="IPR023408">
    <property type="entry name" value="MscS_beta-dom_sf"/>
</dbReference>
<keyword evidence="15" id="KW-1185">Reference proteome</keyword>
<evidence type="ECO:0000256" key="1">
    <source>
        <dbReference type="ARBA" id="ARBA00004651"/>
    </source>
</evidence>
<gene>
    <name evidence="14" type="ORF">RM531_03100</name>
</gene>
<feature type="transmembrane region" description="Helical" evidence="9">
    <location>
        <begin position="282"/>
        <end position="307"/>
    </location>
</feature>
<evidence type="ECO:0000256" key="9">
    <source>
        <dbReference type="SAM" id="Phobius"/>
    </source>
</evidence>
<dbReference type="InterPro" id="IPR006685">
    <property type="entry name" value="MscS_channel_2nd"/>
</dbReference>
<accession>A0ABU3B6H5</accession>
<keyword evidence="4 9" id="KW-0812">Transmembrane</keyword>
<protein>
    <submittedName>
        <fullName evidence="14">Mechanosensitive ion channel</fullName>
    </submittedName>
</protein>
<evidence type="ECO:0000256" key="6">
    <source>
        <dbReference type="ARBA" id="ARBA00023136"/>
    </source>
</evidence>
<sequence length="861" mass="93803">MAQSASEVLEAPAGDEPSSLLEQIDISSPSQGEPGLREELSALRTSLDERQAALASTEERVDLVETRVTDLQQEFEELQTRLQTAGLDVSGEYAALLRTRLNRMEAQHLDGKVIAGIKNSLEDARIALFAVEELDAATTDAPSSASAEALAADRRVLIKALRDATAEHIDALNALFEQVRELQALIRNYSNLLSERLFWLPSTDPMSLQTVRDTAAGFQWLAQRQHWQTLMLNIGPSMAGQPLAWLLTVALAGLLAARDVLRRRLLATANNVGHVRHDHFGLTLAALLYTVLRALPGSLALLLAGVLVRDSSAFGRALAQGLFDAALVFFLFWFLRHIATEGGLGHHHFRWSENVLLALRKSVVWLLLVLLPVVAFGRMSHADIGELFQPSLGRLLFAIASIALAWFAHRIVSTIIEGTTDENPRRWLYLFYAATVAAPIAHMGLALIGYQHTAVALQSTLFITVCWIVGVNLLYYLAVRALGIRERRLALERLLAQRELDRSLSEAREAADNSGEGMPENLDTPDLDLDLINHQTHALLRMIVAGMALVGFWMLWSNFIPALAVFDELTLWTVPAVTEGGSATPITLQDLLLALLLGTLTFFAARNLPGMLEVAVLSRLNLAPGSSYAVTTISTYCIVIIGIVMSLGAIGAQWSKLQWLVAALGVGLGFGLQEIVANFVSGLILLFERPVRVGDTVTVGEHTGTVSRIRIRATTLTDWDRKEQIIPNKTFVTQEVTNWTLSDSVTRVIIRVGVAYGSDINLVQGLLQELANANERVVADPPPAVFCVNFGDSSVDFEIRAFVTSILDIMLLGHEMRASIAAALAERGIVIPFPQRDIHIIGPANLPGSEPSAGEAGQPSG</sequence>
<feature type="domain" description="Mechanosensitive ion channel inner membrane" evidence="11">
    <location>
        <begin position="243"/>
        <end position="572"/>
    </location>
</feature>
<dbReference type="Proteomes" id="UP001259982">
    <property type="component" value="Unassembled WGS sequence"/>
</dbReference>
<dbReference type="InterPro" id="IPR049278">
    <property type="entry name" value="MS_channel_C"/>
</dbReference>
<feature type="transmembrane region" description="Helical" evidence="9">
    <location>
        <begin position="543"/>
        <end position="566"/>
    </location>
</feature>
<keyword evidence="5 9" id="KW-1133">Transmembrane helix</keyword>
<comment type="caution">
    <text evidence="14">The sequence shown here is derived from an EMBL/GenBank/DDBJ whole genome shotgun (WGS) entry which is preliminary data.</text>
</comment>
<dbReference type="PANTHER" id="PTHR30347">
    <property type="entry name" value="POTASSIUM CHANNEL RELATED"/>
    <property type="match status" value="1"/>
</dbReference>
<evidence type="ECO:0000313" key="14">
    <source>
        <dbReference type="EMBL" id="MDT0617447.1"/>
    </source>
</evidence>
<evidence type="ECO:0000256" key="8">
    <source>
        <dbReference type="SAM" id="MobiDB-lite"/>
    </source>
</evidence>
<feature type="transmembrane region" description="Helical" evidence="9">
    <location>
        <begin position="428"/>
        <end position="450"/>
    </location>
</feature>
<feature type="domain" description="Mechanosensitive ion channel MscS" evidence="10">
    <location>
        <begin position="675"/>
        <end position="740"/>
    </location>
</feature>
<dbReference type="InterPro" id="IPR011066">
    <property type="entry name" value="MscS_channel_C_sf"/>
</dbReference>
<dbReference type="Gene3D" id="2.30.30.60">
    <property type="match status" value="1"/>
</dbReference>
<evidence type="ECO:0000259" key="12">
    <source>
        <dbReference type="Pfam" id="PF21082"/>
    </source>
</evidence>
<dbReference type="InterPro" id="IPR052702">
    <property type="entry name" value="MscS-like_channel"/>
</dbReference>
<evidence type="ECO:0000256" key="4">
    <source>
        <dbReference type="ARBA" id="ARBA00022692"/>
    </source>
</evidence>
<evidence type="ECO:0000256" key="3">
    <source>
        <dbReference type="ARBA" id="ARBA00022475"/>
    </source>
</evidence>
<feature type="transmembrane region" description="Helical" evidence="9">
    <location>
        <begin position="456"/>
        <end position="478"/>
    </location>
</feature>
<evidence type="ECO:0000259" key="11">
    <source>
        <dbReference type="Pfam" id="PF12794"/>
    </source>
</evidence>
<name>A0ABU3B6H5_9GAMM</name>
<feature type="transmembrane region" description="Helical" evidence="9">
    <location>
        <begin position="586"/>
        <end position="605"/>
    </location>
</feature>
<dbReference type="EMBL" id="JAVRHY010000002">
    <property type="protein sequence ID" value="MDT0617447.1"/>
    <property type="molecule type" value="Genomic_DNA"/>
</dbReference>
<dbReference type="Pfam" id="PF21088">
    <property type="entry name" value="MS_channel_1st"/>
    <property type="match status" value="1"/>
</dbReference>
<keyword evidence="7" id="KW-0175">Coiled coil</keyword>
<evidence type="ECO:0000256" key="7">
    <source>
        <dbReference type="SAM" id="Coils"/>
    </source>
</evidence>
<feature type="transmembrane region" description="Helical" evidence="9">
    <location>
        <begin position="313"/>
        <end position="335"/>
    </location>
</feature>
<dbReference type="SUPFAM" id="SSF82861">
    <property type="entry name" value="Mechanosensitive channel protein MscS (YggB), transmembrane region"/>
    <property type="match status" value="1"/>
</dbReference>
<feature type="transmembrane region" description="Helical" evidence="9">
    <location>
        <begin position="657"/>
        <end position="687"/>
    </location>
</feature>
<dbReference type="InterPro" id="IPR010920">
    <property type="entry name" value="LSM_dom_sf"/>
</dbReference>
<evidence type="ECO:0000313" key="15">
    <source>
        <dbReference type="Proteomes" id="UP001259982"/>
    </source>
</evidence>
<proteinExistence type="inferred from homology"/>
<dbReference type="RefSeq" id="WP_311657225.1">
    <property type="nucleotide sequence ID" value="NZ_JAVRHY010000002.1"/>
</dbReference>
<feature type="transmembrane region" description="Helical" evidence="9">
    <location>
        <begin position="626"/>
        <end position="651"/>
    </location>
</feature>
<keyword evidence="6 9" id="KW-0472">Membrane</keyword>
<dbReference type="SUPFAM" id="SSF82689">
    <property type="entry name" value="Mechanosensitive channel protein MscS (YggB), C-terminal domain"/>
    <property type="match status" value="1"/>
</dbReference>
<feature type="transmembrane region" description="Helical" evidence="9">
    <location>
        <begin position="395"/>
        <end position="416"/>
    </location>
</feature>
<comment type="subcellular location">
    <subcellularLocation>
        <location evidence="1">Cell membrane</location>
        <topology evidence="1">Multi-pass membrane protein</topology>
    </subcellularLocation>
</comment>
<evidence type="ECO:0000256" key="5">
    <source>
        <dbReference type="ARBA" id="ARBA00022989"/>
    </source>
</evidence>
<reference evidence="14 15" key="1">
    <citation type="submission" date="2023-09" db="EMBL/GenBank/DDBJ databases">
        <authorList>
            <person name="Rey-Velasco X."/>
        </authorList>
    </citation>
    <scope>NUCLEOTIDE SEQUENCE [LARGE SCALE GENOMIC DNA]</scope>
    <source>
        <strain evidence="14 15">P385</strain>
    </source>
</reference>
<dbReference type="SUPFAM" id="SSF50182">
    <property type="entry name" value="Sm-like ribonucleoproteins"/>
    <property type="match status" value="1"/>
</dbReference>
<dbReference type="Pfam" id="PF21082">
    <property type="entry name" value="MS_channel_3rd"/>
    <property type="match status" value="1"/>
</dbReference>
<feature type="transmembrane region" description="Helical" evidence="9">
    <location>
        <begin position="243"/>
        <end position="261"/>
    </location>
</feature>
<evidence type="ECO:0000259" key="13">
    <source>
        <dbReference type="Pfam" id="PF21088"/>
    </source>
</evidence>
<dbReference type="InterPro" id="IPR011014">
    <property type="entry name" value="MscS_channel_TM-2"/>
</dbReference>
<feature type="coiled-coil region" evidence="7">
    <location>
        <begin position="54"/>
        <end position="88"/>
    </location>
</feature>
<dbReference type="InterPro" id="IPR049142">
    <property type="entry name" value="MS_channel_1st"/>
</dbReference>
<evidence type="ECO:0000259" key="10">
    <source>
        <dbReference type="Pfam" id="PF00924"/>
    </source>
</evidence>
<feature type="domain" description="Mechanosensitive ion channel transmembrane helices 2/3" evidence="13">
    <location>
        <begin position="632"/>
        <end position="673"/>
    </location>
</feature>
<dbReference type="Gene3D" id="3.30.70.100">
    <property type="match status" value="1"/>
</dbReference>